<protein>
    <submittedName>
        <fullName evidence="1">Uncharacterized protein</fullName>
    </submittedName>
</protein>
<organism evidence="1 2">
    <name type="scientific">Psychrobacter saeujeotis</name>
    <dbReference type="NCBI Taxonomy" id="3143436"/>
    <lineage>
        <taxon>Bacteria</taxon>
        <taxon>Pseudomonadati</taxon>
        <taxon>Pseudomonadota</taxon>
        <taxon>Gammaproteobacteria</taxon>
        <taxon>Moraxellales</taxon>
        <taxon>Moraxellaceae</taxon>
        <taxon>Psychrobacter</taxon>
    </lineage>
</organism>
<reference evidence="1 2" key="1">
    <citation type="submission" date="2024-05" db="EMBL/GenBank/DDBJ databases">
        <authorList>
            <person name="Kim H.-Y."/>
            <person name="Kim E."/>
            <person name="Cai Y."/>
            <person name="Yang S.-M."/>
            <person name="Lee W."/>
        </authorList>
    </citation>
    <scope>NUCLEOTIDE SEQUENCE [LARGE SCALE GENOMIC DNA]</scope>
    <source>
        <strain evidence="1 2">FBL11</strain>
    </source>
</reference>
<accession>A0ABU9XBB1</accession>
<comment type="caution">
    <text evidence="1">The sequence shown here is derived from an EMBL/GenBank/DDBJ whole genome shotgun (WGS) entry which is preliminary data.</text>
</comment>
<dbReference type="Proteomes" id="UP001461960">
    <property type="component" value="Unassembled WGS sequence"/>
</dbReference>
<proteinExistence type="predicted"/>
<name>A0ABU9XBB1_9GAMM</name>
<gene>
    <name evidence="1" type="ORF">AAIR29_12665</name>
</gene>
<evidence type="ECO:0000313" key="1">
    <source>
        <dbReference type="EMBL" id="MEN2752483.1"/>
    </source>
</evidence>
<dbReference type="EMBL" id="JBDGHN010000008">
    <property type="protein sequence ID" value="MEN2752483.1"/>
    <property type="molecule type" value="Genomic_DNA"/>
</dbReference>
<dbReference type="RefSeq" id="WP_345832568.1">
    <property type="nucleotide sequence ID" value="NZ_JBDGHN010000008.1"/>
</dbReference>
<sequence length="61" mass="6867">MKLSCYEKISSGADLDVKEIQTVIKTLKNILKKGGVVVVSENDTLITTYNLDSYDRRLAFK</sequence>
<keyword evidence="2" id="KW-1185">Reference proteome</keyword>
<evidence type="ECO:0000313" key="2">
    <source>
        <dbReference type="Proteomes" id="UP001461960"/>
    </source>
</evidence>